<name>W4JSU7_HETIT</name>
<dbReference type="GeneID" id="20673846"/>
<evidence type="ECO:0000313" key="1">
    <source>
        <dbReference type="EMBL" id="ETW76180.1"/>
    </source>
</evidence>
<evidence type="ECO:0000313" key="2">
    <source>
        <dbReference type="Proteomes" id="UP000030671"/>
    </source>
</evidence>
<sequence length="63" mass="7520">MHIYFRRSAGQSRTIPPLEQLQQTITRRLRVSSAEHRDWIEARRPVLLGHIPMEFSSCVYRLK</sequence>
<protein>
    <submittedName>
        <fullName evidence="1">Uncharacterized protein</fullName>
    </submittedName>
</protein>
<reference evidence="1 2" key="1">
    <citation type="journal article" date="2012" name="New Phytol.">
        <title>Insight into trade-off between wood decay and parasitism from the genome of a fungal forest pathogen.</title>
        <authorList>
            <person name="Olson A."/>
            <person name="Aerts A."/>
            <person name="Asiegbu F."/>
            <person name="Belbahri L."/>
            <person name="Bouzid O."/>
            <person name="Broberg A."/>
            <person name="Canback B."/>
            <person name="Coutinho P.M."/>
            <person name="Cullen D."/>
            <person name="Dalman K."/>
            <person name="Deflorio G."/>
            <person name="van Diepen L.T."/>
            <person name="Dunand C."/>
            <person name="Duplessis S."/>
            <person name="Durling M."/>
            <person name="Gonthier P."/>
            <person name="Grimwood J."/>
            <person name="Fossdal C.G."/>
            <person name="Hansson D."/>
            <person name="Henrissat B."/>
            <person name="Hietala A."/>
            <person name="Himmelstrand K."/>
            <person name="Hoffmeister D."/>
            <person name="Hogberg N."/>
            <person name="James T.Y."/>
            <person name="Karlsson M."/>
            <person name="Kohler A."/>
            <person name="Kues U."/>
            <person name="Lee Y.H."/>
            <person name="Lin Y.C."/>
            <person name="Lind M."/>
            <person name="Lindquist E."/>
            <person name="Lombard V."/>
            <person name="Lucas S."/>
            <person name="Lunden K."/>
            <person name="Morin E."/>
            <person name="Murat C."/>
            <person name="Park J."/>
            <person name="Raffaello T."/>
            <person name="Rouze P."/>
            <person name="Salamov A."/>
            <person name="Schmutz J."/>
            <person name="Solheim H."/>
            <person name="Stahlberg J."/>
            <person name="Velez H."/>
            <person name="de Vries R.P."/>
            <person name="Wiebenga A."/>
            <person name="Woodward S."/>
            <person name="Yakovlev I."/>
            <person name="Garbelotto M."/>
            <person name="Martin F."/>
            <person name="Grigoriev I.V."/>
            <person name="Stenlid J."/>
        </authorList>
    </citation>
    <scope>NUCLEOTIDE SEQUENCE [LARGE SCALE GENOMIC DNA]</scope>
    <source>
        <strain evidence="1 2">TC 32-1</strain>
    </source>
</reference>
<dbReference type="RefSeq" id="XP_009552391.1">
    <property type="nucleotide sequence ID" value="XM_009554096.1"/>
</dbReference>
<organism evidence="1 2">
    <name type="scientific">Heterobasidion irregulare (strain TC 32-1)</name>
    <dbReference type="NCBI Taxonomy" id="747525"/>
    <lineage>
        <taxon>Eukaryota</taxon>
        <taxon>Fungi</taxon>
        <taxon>Dikarya</taxon>
        <taxon>Basidiomycota</taxon>
        <taxon>Agaricomycotina</taxon>
        <taxon>Agaricomycetes</taxon>
        <taxon>Russulales</taxon>
        <taxon>Bondarzewiaceae</taxon>
        <taxon>Heterobasidion</taxon>
        <taxon>Heterobasidion annosum species complex</taxon>
    </lineage>
</organism>
<dbReference type="HOGENOM" id="CLU_2886080_0_0_1"/>
<proteinExistence type="predicted"/>
<dbReference type="KEGG" id="hir:HETIRDRAFT_422752"/>
<dbReference type="Proteomes" id="UP000030671">
    <property type="component" value="Unassembled WGS sequence"/>
</dbReference>
<accession>W4JSU7</accession>
<dbReference type="InParanoid" id="W4JSU7"/>
<dbReference type="EMBL" id="KI925465">
    <property type="protein sequence ID" value="ETW76180.1"/>
    <property type="molecule type" value="Genomic_DNA"/>
</dbReference>
<keyword evidence="2" id="KW-1185">Reference proteome</keyword>
<dbReference type="AlphaFoldDB" id="W4JSU7"/>
<gene>
    <name evidence="1" type="ORF">HETIRDRAFT_422752</name>
</gene>